<evidence type="ECO:0000313" key="3">
    <source>
        <dbReference type="Proteomes" id="UP000601435"/>
    </source>
</evidence>
<accession>A0A813AUA8</accession>
<dbReference type="Proteomes" id="UP000601435">
    <property type="component" value="Unassembled WGS sequence"/>
</dbReference>
<dbReference type="EMBL" id="CAJNJA010062353">
    <property type="protein sequence ID" value="CAE7876355.1"/>
    <property type="molecule type" value="Genomic_DNA"/>
</dbReference>
<dbReference type="AlphaFoldDB" id="A0A813AUA8"/>
<proteinExistence type="predicted"/>
<feature type="region of interest" description="Disordered" evidence="1">
    <location>
        <begin position="1"/>
        <end position="58"/>
    </location>
</feature>
<feature type="non-terminal residue" evidence="2">
    <location>
        <position position="1"/>
    </location>
</feature>
<name>A0A813AUA8_9DINO</name>
<protein>
    <submittedName>
        <fullName evidence="2">Uncharacterized protein</fullName>
    </submittedName>
</protein>
<keyword evidence="3" id="KW-1185">Reference proteome</keyword>
<reference evidence="2" key="1">
    <citation type="submission" date="2021-02" db="EMBL/GenBank/DDBJ databases">
        <authorList>
            <person name="Dougan E. K."/>
            <person name="Rhodes N."/>
            <person name="Thang M."/>
            <person name="Chan C."/>
        </authorList>
    </citation>
    <scope>NUCLEOTIDE SEQUENCE</scope>
</reference>
<organism evidence="2 3">
    <name type="scientific">Symbiodinium necroappetens</name>
    <dbReference type="NCBI Taxonomy" id="1628268"/>
    <lineage>
        <taxon>Eukaryota</taxon>
        <taxon>Sar</taxon>
        <taxon>Alveolata</taxon>
        <taxon>Dinophyceae</taxon>
        <taxon>Suessiales</taxon>
        <taxon>Symbiodiniaceae</taxon>
        <taxon>Symbiodinium</taxon>
    </lineage>
</organism>
<sequence>MANLLQGDSPAKPKGKAKAKVRAPPPAGDDSVRLPATVVPADSPAPPTQVDESPSESLHATPAKRFFLDLFAGASSPVSQAVADLGLARLEPVDVLVGPAHDLLDDSTFQNLQRLCSSGLVGVAAAAPPCSAFSRARLRLGGPPPVRTLLHPTGIPHPSVSQARELETSALLHSRTRHLLHLVAGRGGLIWLENPSSSLLWLDPEVIAWCRLAAPFMATVAACQVGLQLHKSWSFCCNDASVSQLASVCPHSIGFHPAVSGKRAADGSFLTRNTAAYPASLALSLAKLAAPWLSKDTSGTAPVALATWHSLLPARLPWPDLKHRVEDGAGTCSTARPDPAKFSDPFRSLRTAWSRRFLRDGLAVRIATALNSGSREPPLSESELEPFLSDLRSFLGVTDDAAWRHLLRVQPGQPFRLELWHRLCVACADPDTAYFDLLREGVPLGISSPIPPCKVMAPPGPPDSATIPLQHCESSWKSAIDHSETVDELLLEELAQGWIAIVPGGDEELRREYS</sequence>
<comment type="caution">
    <text evidence="2">The sequence shown here is derived from an EMBL/GenBank/DDBJ whole genome shotgun (WGS) entry which is preliminary data.</text>
</comment>
<evidence type="ECO:0000256" key="1">
    <source>
        <dbReference type="SAM" id="MobiDB-lite"/>
    </source>
</evidence>
<dbReference type="OrthoDB" id="442214at2759"/>
<evidence type="ECO:0000313" key="2">
    <source>
        <dbReference type="EMBL" id="CAE7876355.1"/>
    </source>
</evidence>
<gene>
    <name evidence="2" type="ORF">SNEC2469_LOCUS28559</name>
</gene>